<dbReference type="RefSeq" id="WP_126556525.1">
    <property type="nucleotide sequence ID" value="NZ_BIFS01000002.1"/>
</dbReference>
<evidence type="ECO:0000256" key="4">
    <source>
        <dbReference type="ARBA" id="ARBA00022989"/>
    </source>
</evidence>
<accession>A0A402AV62</accession>
<sequence>MKKQSSPTWLKALPFVGGCMAIGFLGSFLGGAWKAQPWYDESPKPPLWPPQWVFPTVWVGNYTLMGSALFQVWQQQKSKSIAGPLTVFGLHLLHNVSFIPIVYRLKQKSVYVLMDIIGLGSGFVTTLLFARVSKRAGLLMVPYLGWLGFTTFIKVAWWRMNTKK</sequence>
<feature type="transmembrane region" description="Helical" evidence="6">
    <location>
        <begin position="109"/>
        <end position="130"/>
    </location>
</feature>
<dbReference type="CDD" id="cd15904">
    <property type="entry name" value="TSPO_MBR"/>
    <property type="match status" value="1"/>
</dbReference>
<keyword evidence="4 6" id="KW-1133">Transmembrane helix</keyword>
<name>A0A402AV62_9CHLR</name>
<evidence type="ECO:0000256" key="2">
    <source>
        <dbReference type="ARBA" id="ARBA00007524"/>
    </source>
</evidence>
<dbReference type="PANTHER" id="PTHR10057:SF0">
    <property type="entry name" value="TRANSLOCATOR PROTEIN"/>
    <property type="match status" value="1"/>
</dbReference>
<gene>
    <name evidence="7" type="ORF">KDK_68210</name>
</gene>
<comment type="similarity">
    <text evidence="2">Belongs to the TspO/BZRP family.</text>
</comment>
<keyword evidence="8" id="KW-1185">Reference proteome</keyword>
<evidence type="ECO:0000256" key="3">
    <source>
        <dbReference type="ARBA" id="ARBA00022692"/>
    </source>
</evidence>
<feature type="transmembrane region" description="Helical" evidence="6">
    <location>
        <begin position="52"/>
        <end position="73"/>
    </location>
</feature>
<dbReference type="Proteomes" id="UP000287188">
    <property type="component" value="Unassembled WGS sequence"/>
</dbReference>
<dbReference type="GO" id="GO:0016020">
    <property type="term" value="C:membrane"/>
    <property type="evidence" value="ECO:0007669"/>
    <property type="project" value="UniProtKB-SubCell"/>
</dbReference>
<organism evidence="7 8">
    <name type="scientific">Dictyobacter kobayashii</name>
    <dbReference type="NCBI Taxonomy" id="2014872"/>
    <lineage>
        <taxon>Bacteria</taxon>
        <taxon>Bacillati</taxon>
        <taxon>Chloroflexota</taxon>
        <taxon>Ktedonobacteria</taxon>
        <taxon>Ktedonobacterales</taxon>
        <taxon>Dictyobacteraceae</taxon>
        <taxon>Dictyobacter</taxon>
    </lineage>
</organism>
<feature type="transmembrane region" description="Helical" evidence="6">
    <location>
        <begin position="137"/>
        <end position="158"/>
    </location>
</feature>
<dbReference type="PANTHER" id="PTHR10057">
    <property type="entry name" value="PERIPHERAL-TYPE BENZODIAZEPINE RECEPTOR"/>
    <property type="match status" value="1"/>
</dbReference>
<evidence type="ECO:0000313" key="8">
    <source>
        <dbReference type="Proteomes" id="UP000287188"/>
    </source>
</evidence>
<keyword evidence="3 6" id="KW-0812">Transmembrane</keyword>
<keyword evidence="5 6" id="KW-0472">Membrane</keyword>
<dbReference type="Pfam" id="PF03073">
    <property type="entry name" value="TspO_MBR"/>
    <property type="match status" value="1"/>
</dbReference>
<reference evidence="8" key="1">
    <citation type="submission" date="2018-12" db="EMBL/GenBank/DDBJ databases">
        <title>Tengunoibacter tsumagoiensis gen. nov., sp. nov., Dictyobacter kobayashii sp. nov., D. alpinus sp. nov., and D. joshuensis sp. nov. and description of Dictyobacteraceae fam. nov. within the order Ktedonobacterales isolated from Tengu-no-mugimeshi.</title>
        <authorList>
            <person name="Wang C.M."/>
            <person name="Zheng Y."/>
            <person name="Sakai Y."/>
            <person name="Toyoda A."/>
            <person name="Minakuchi Y."/>
            <person name="Abe K."/>
            <person name="Yokota A."/>
            <person name="Yabe S."/>
        </authorList>
    </citation>
    <scope>NUCLEOTIDE SEQUENCE [LARGE SCALE GENOMIC DNA]</scope>
    <source>
        <strain evidence="8">Uno11</strain>
    </source>
</reference>
<dbReference type="InterPro" id="IPR038330">
    <property type="entry name" value="TspO/MBR-related_sf"/>
</dbReference>
<evidence type="ECO:0000256" key="6">
    <source>
        <dbReference type="SAM" id="Phobius"/>
    </source>
</evidence>
<proteinExistence type="inferred from homology"/>
<dbReference type="InterPro" id="IPR004307">
    <property type="entry name" value="TspO_MBR"/>
</dbReference>
<comment type="subcellular location">
    <subcellularLocation>
        <location evidence="1">Membrane</location>
        <topology evidence="1">Multi-pass membrane protein</topology>
    </subcellularLocation>
</comment>
<dbReference type="OrthoDB" id="9795496at2"/>
<dbReference type="Gene3D" id="1.20.1260.100">
    <property type="entry name" value="TspO/MBR protein"/>
    <property type="match status" value="1"/>
</dbReference>
<dbReference type="AlphaFoldDB" id="A0A402AV62"/>
<comment type="caution">
    <text evidence="7">The sequence shown here is derived from an EMBL/GenBank/DDBJ whole genome shotgun (WGS) entry which is preliminary data.</text>
</comment>
<protein>
    <submittedName>
        <fullName evidence="7">Sensory protein TspO</fullName>
    </submittedName>
</protein>
<dbReference type="EMBL" id="BIFS01000002">
    <property type="protein sequence ID" value="GCE23021.1"/>
    <property type="molecule type" value="Genomic_DNA"/>
</dbReference>
<dbReference type="PIRSF" id="PIRSF005859">
    <property type="entry name" value="PBR"/>
    <property type="match status" value="1"/>
</dbReference>
<dbReference type="FunFam" id="1.20.1260.100:FF:000001">
    <property type="entry name" value="translocator protein 2"/>
    <property type="match status" value="1"/>
</dbReference>
<evidence type="ECO:0000313" key="7">
    <source>
        <dbReference type="EMBL" id="GCE23021.1"/>
    </source>
</evidence>
<evidence type="ECO:0000256" key="1">
    <source>
        <dbReference type="ARBA" id="ARBA00004141"/>
    </source>
</evidence>
<evidence type="ECO:0000256" key="5">
    <source>
        <dbReference type="ARBA" id="ARBA00023136"/>
    </source>
</evidence>
<feature type="transmembrane region" description="Helical" evidence="6">
    <location>
        <begin position="12"/>
        <end position="32"/>
    </location>
</feature>
<dbReference type="GO" id="GO:0033013">
    <property type="term" value="P:tetrapyrrole metabolic process"/>
    <property type="evidence" value="ECO:0007669"/>
    <property type="project" value="UniProtKB-ARBA"/>
</dbReference>